<dbReference type="EMBL" id="VMNW02000117">
    <property type="protein sequence ID" value="KAA9150455.1"/>
    <property type="molecule type" value="Genomic_DNA"/>
</dbReference>
<protein>
    <recommendedName>
        <fullName evidence="5">Pseudouridine synthase</fullName>
        <ecNumber evidence="5">5.4.99.-</ecNumber>
    </recommendedName>
</protein>
<evidence type="ECO:0000256" key="3">
    <source>
        <dbReference type="ARBA" id="ARBA00023235"/>
    </source>
</evidence>
<dbReference type="AlphaFoldDB" id="A0A5N0UPC8"/>
<evidence type="ECO:0000256" key="2">
    <source>
        <dbReference type="ARBA" id="ARBA00008348"/>
    </source>
</evidence>
<name>A0A5N0UPC8_9PSEU</name>
<evidence type="ECO:0000259" key="6">
    <source>
        <dbReference type="SMART" id="SM00363"/>
    </source>
</evidence>
<accession>A0A5N0UPC8</accession>
<keyword evidence="8" id="KW-1185">Reference proteome</keyword>
<feature type="domain" description="RNA-binding S4" evidence="6">
    <location>
        <begin position="10"/>
        <end position="71"/>
    </location>
</feature>
<keyword evidence="4" id="KW-0694">RNA-binding</keyword>
<comment type="catalytic activity">
    <reaction evidence="1">
        <text>a uridine in RNA = a pseudouridine in RNA</text>
        <dbReference type="Rhea" id="RHEA:48348"/>
        <dbReference type="Rhea" id="RHEA-COMP:12068"/>
        <dbReference type="Rhea" id="RHEA-COMP:12069"/>
        <dbReference type="ChEBI" id="CHEBI:65314"/>
        <dbReference type="ChEBI" id="CHEBI:65315"/>
    </reaction>
</comment>
<dbReference type="Gene3D" id="3.10.290.10">
    <property type="entry name" value="RNA-binding S4 domain"/>
    <property type="match status" value="1"/>
</dbReference>
<dbReference type="GO" id="GO:0000455">
    <property type="term" value="P:enzyme-directed rRNA pseudouridine synthesis"/>
    <property type="evidence" value="ECO:0007669"/>
    <property type="project" value="UniProtKB-ARBA"/>
</dbReference>
<proteinExistence type="inferred from homology"/>
<dbReference type="Gene3D" id="3.30.70.1560">
    <property type="entry name" value="Alpha-L RNA-binding motif"/>
    <property type="match status" value="1"/>
</dbReference>
<dbReference type="InterPro" id="IPR002942">
    <property type="entry name" value="S4_RNA-bd"/>
</dbReference>
<evidence type="ECO:0000313" key="8">
    <source>
        <dbReference type="Proteomes" id="UP000319769"/>
    </source>
</evidence>
<reference evidence="7" key="1">
    <citation type="submission" date="2019-09" db="EMBL/GenBank/DDBJ databases">
        <authorList>
            <person name="Teo W.F.A."/>
            <person name="Duangmal K."/>
        </authorList>
    </citation>
    <scope>NUCLEOTIDE SEQUENCE [LARGE SCALE GENOMIC DNA]</scope>
    <source>
        <strain evidence="7">K81G1</strain>
    </source>
</reference>
<dbReference type="InterPro" id="IPR036986">
    <property type="entry name" value="S4_RNA-bd_sf"/>
</dbReference>
<dbReference type="InterPro" id="IPR020103">
    <property type="entry name" value="PsdUridine_synth_cat_dom_sf"/>
</dbReference>
<dbReference type="FunFam" id="3.10.290.10:FF:000003">
    <property type="entry name" value="Pseudouridine synthase"/>
    <property type="match status" value="1"/>
</dbReference>
<dbReference type="InterPro" id="IPR042092">
    <property type="entry name" value="PsdUridine_s_RsuA/RluB/E/F_cat"/>
</dbReference>
<dbReference type="PROSITE" id="PS01149">
    <property type="entry name" value="PSI_RSU"/>
    <property type="match status" value="1"/>
</dbReference>
<dbReference type="InterPro" id="IPR000748">
    <property type="entry name" value="PsdUridine_synth_RsuA/RluB/E/F"/>
</dbReference>
<evidence type="ECO:0000256" key="1">
    <source>
        <dbReference type="ARBA" id="ARBA00000073"/>
    </source>
</evidence>
<sequence>MTSDETPEGVRLQKVLAKAGVASRRAAEELIVQGRVSVDGRTVRELGRRVDPDNAVIHVDGTRVIVREDLVYYALNKPRGVHSTMEDDQGRPCVGDYVRNRAERLFHVGRLDAETEGLLLLTNDGDLAHRLMHPSYHVPKTYLAEVDGLVPRGLGKQLRAGIELEDGPVKVDAFRVKDMQAGRTLVEVVLHEGRKHIVRRLLDEVGHPVRKLVRTAVGDVQLGNGKPGTLRRLTREEVGGLYRAVNL</sequence>
<organism evidence="7 8">
    <name type="scientific">Amycolatopsis acidicola</name>
    <dbReference type="NCBI Taxonomy" id="2596893"/>
    <lineage>
        <taxon>Bacteria</taxon>
        <taxon>Bacillati</taxon>
        <taxon>Actinomycetota</taxon>
        <taxon>Actinomycetes</taxon>
        <taxon>Pseudonocardiales</taxon>
        <taxon>Pseudonocardiaceae</taxon>
        <taxon>Amycolatopsis</taxon>
    </lineage>
</organism>
<dbReference type="PROSITE" id="PS50889">
    <property type="entry name" value="S4"/>
    <property type="match status" value="1"/>
</dbReference>
<dbReference type="GO" id="GO:0003723">
    <property type="term" value="F:RNA binding"/>
    <property type="evidence" value="ECO:0007669"/>
    <property type="project" value="UniProtKB-KW"/>
</dbReference>
<dbReference type="SUPFAM" id="SSF55174">
    <property type="entry name" value="Alpha-L RNA-binding motif"/>
    <property type="match status" value="1"/>
</dbReference>
<dbReference type="InterPro" id="IPR018496">
    <property type="entry name" value="PsdUridine_synth_RsuA/RluB_CS"/>
</dbReference>
<dbReference type="RefSeq" id="WP_144757587.1">
    <property type="nucleotide sequence ID" value="NZ_VMNW02000117.1"/>
</dbReference>
<dbReference type="SUPFAM" id="SSF55120">
    <property type="entry name" value="Pseudouridine synthase"/>
    <property type="match status" value="1"/>
</dbReference>
<comment type="similarity">
    <text evidence="2 5">Belongs to the pseudouridine synthase RsuA family.</text>
</comment>
<gene>
    <name evidence="7" type="ORF">FPZ12_041075</name>
</gene>
<keyword evidence="3 5" id="KW-0413">Isomerase</keyword>
<dbReference type="Gene3D" id="3.30.70.580">
    <property type="entry name" value="Pseudouridine synthase I, catalytic domain, N-terminal subdomain"/>
    <property type="match status" value="1"/>
</dbReference>
<dbReference type="InterPro" id="IPR006145">
    <property type="entry name" value="PsdUridine_synth_RsuA/RluA"/>
</dbReference>
<dbReference type="OrthoDB" id="9807213at2"/>
<dbReference type="PANTHER" id="PTHR47683">
    <property type="entry name" value="PSEUDOURIDINE SYNTHASE FAMILY PROTEIN-RELATED"/>
    <property type="match status" value="1"/>
</dbReference>
<dbReference type="SMART" id="SM00363">
    <property type="entry name" value="S4"/>
    <property type="match status" value="1"/>
</dbReference>
<evidence type="ECO:0000313" key="7">
    <source>
        <dbReference type="EMBL" id="KAA9150455.1"/>
    </source>
</evidence>
<dbReference type="Proteomes" id="UP000319769">
    <property type="component" value="Unassembled WGS sequence"/>
</dbReference>
<dbReference type="CDD" id="cd02870">
    <property type="entry name" value="PseudoU_synth_RsuA_like"/>
    <property type="match status" value="1"/>
</dbReference>
<dbReference type="InterPro" id="IPR020094">
    <property type="entry name" value="TruA/RsuA/RluB/E/F_N"/>
</dbReference>
<dbReference type="GO" id="GO:0120159">
    <property type="term" value="F:rRNA pseudouridine synthase activity"/>
    <property type="evidence" value="ECO:0007669"/>
    <property type="project" value="UniProtKB-ARBA"/>
</dbReference>
<dbReference type="EC" id="5.4.99.-" evidence="5"/>
<evidence type="ECO:0000256" key="4">
    <source>
        <dbReference type="PROSITE-ProRule" id="PRU00182"/>
    </source>
</evidence>
<dbReference type="Pfam" id="PF00849">
    <property type="entry name" value="PseudoU_synth_2"/>
    <property type="match status" value="1"/>
</dbReference>
<evidence type="ECO:0000256" key="5">
    <source>
        <dbReference type="RuleBase" id="RU003887"/>
    </source>
</evidence>
<dbReference type="InterPro" id="IPR050343">
    <property type="entry name" value="RsuA_PseudoU_synthase"/>
</dbReference>
<dbReference type="PANTHER" id="PTHR47683:SF2">
    <property type="entry name" value="RNA-BINDING S4 DOMAIN-CONTAINING PROTEIN"/>
    <property type="match status" value="1"/>
</dbReference>
<dbReference type="Pfam" id="PF01479">
    <property type="entry name" value="S4"/>
    <property type="match status" value="1"/>
</dbReference>
<dbReference type="NCBIfam" id="TIGR00093">
    <property type="entry name" value="pseudouridine synthase"/>
    <property type="match status" value="1"/>
</dbReference>
<comment type="caution">
    <text evidence="7">The sequence shown here is derived from an EMBL/GenBank/DDBJ whole genome shotgun (WGS) entry which is preliminary data.</text>
</comment>
<dbReference type="CDD" id="cd00165">
    <property type="entry name" value="S4"/>
    <property type="match status" value="1"/>
</dbReference>